<proteinExistence type="predicted"/>
<dbReference type="OrthoDB" id="1361524at28211"/>
<organism evidence="1 2">
    <name type="scientific">Salipiger thiooxidans</name>
    <dbReference type="NCBI Taxonomy" id="282683"/>
    <lineage>
        <taxon>Bacteria</taxon>
        <taxon>Pseudomonadati</taxon>
        <taxon>Pseudomonadota</taxon>
        <taxon>Alphaproteobacteria</taxon>
        <taxon>Rhodobacterales</taxon>
        <taxon>Roseobacteraceae</taxon>
        <taxon>Salipiger</taxon>
    </lineage>
</organism>
<accession>A0A1G7BA82</accession>
<reference evidence="2" key="1">
    <citation type="submission" date="2016-10" db="EMBL/GenBank/DDBJ databases">
        <authorList>
            <person name="Varghese N."/>
            <person name="Submissions S."/>
        </authorList>
    </citation>
    <scope>NUCLEOTIDE SEQUENCE [LARGE SCALE GENOMIC DNA]</scope>
    <source>
        <strain evidence="2">DSM 10146</strain>
    </source>
</reference>
<dbReference type="Proteomes" id="UP000198994">
    <property type="component" value="Unassembled WGS sequence"/>
</dbReference>
<keyword evidence="2" id="KW-1185">Reference proteome</keyword>
<sequence>MNTHTTAQAITHGPAPVPLPGDQLWYARQLRSLPGWQLDDVPDDVMLEACTAVIALSDDDTEIASARRLAHLLCGEIAAPR</sequence>
<evidence type="ECO:0000313" key="1">
    <source>
        <dbReference type="EMBL" id="SDE23246.1"/>
    </source>
</evidence>
<gene>
    <name evidence="1" type="ORF">SAMN04488105_10214</name>
</gene>
<dbReference type="AlphaFoldDB" id="A0A1G7BA82"/>
<evidence type="ECO:0000313" key="2">
    <source>
        <dbReference type="Proteomes" id="UP000198994"/>
    </source>
</evidence>
<dbReference type="EMBL" id="FNAV01000002">
    <property type="protein sequence ID" value="SDE23246.1"/>
    <property type="molecule type" value="Genomic_DNA"/>
</dbReference>
<protein>
    <submittedName>
        <fullName evidence="1">Uncharacterized protein</fullName>
    </submittedName>
</protein>
<name>A0A1G7BA82_9RHOB</name>
<dbReference type="STRING" id="282683.SAMN04488105_10214"/>
<dbReference type="RefSeq" id="WP_131821981.1">
    <property type="nucleotide sequence ID" value="NZ_FNAV01000002.1"/>
</dbReference>